<dbReference type="Pfam" id="PF02190">
    <property type="entry name" value="LON_substr_bdg"/>
    <property type="match status" value="1"/>
</dbReference>
<dbReference type="PROSITE" id="PS00518">
    <property type="entry name" value="ZF_RING_1"/>
    <property type="match status" value="2"/>
</dbReference>
<organism evidence="7 8">
    <name type="scientific">Nicrophorus vespilloides</name>
    <name type="common">Boreal carrion beetle</name>
    <dbReference type="NCBI Taxonomy" id="110193"/>
    <lineage>
        <taxon>Eukaryota</taxon>
        <taxon>Metazoa</taxon>
        <taxon>Ecdysozoa</taxon>
        <taxon>Arthropoda</taxon>
        <taxon>Hexapoda</taxon>
        <taxon>Insecta</taxon>
        <taxon>Pterygota</taxon>
        <taxon>Neoptera</taxon>
        <taxon>Endopterygota</taxon>
        <taxon>Coleoptera</taxon>
        <taxon>Polyphaga</taxon>
        <taxon>Staphyliniformia</taxon>
        <taxon>Silphidae</taxon>
        <taxon>Nicrophorinae</taxon>
        <taxon>Nicrophorus</taxon>
    </lineage>
</organism>
<feature type="domain" description="RING-type" evidence="5">
    <location>
        <begin position="226"/>
        <end position="263"/>
    </location>
</feature>
<dbReference type="InterPro" id="IPR003111">
    <property type="entry name" value="Lon_prtase_N"/>
</dbReference>
<keyword evidence="2 4" id="KW-0863">Zinc-finger</keyword>
<dbReference type="InterPro" id="IPR013083">
    <property type="entry name" value="Znf_RING/FYVE/PHD"/>
</dbReference>
<dbReference type="InterPro" id="IPR015947">
    <property type="entry name" value="PUA-like_sf"/>
</dbReference>
<evidence type="ECO:0000256" key="4">
    <source>
        <dbReference type="PROSITE-ProRule" id="PRU00175"/>
    </source>
</evidence>
<keyword evidence="3" id="KW-0862">Zinc</keyword>
<dbReference type="PROSITE" id="PS51787">
    <property type="entry name" value="LON_N"/>
    <property type="match status" value="1"/>
</dbReference>
<evidence type="ECO:0000313" key="7">
    <source>
        <dbReference type="Proteomes" id="UP000695000"/>
    </source>
</evidence>
<dbReference type="Pfam" id="PF13445">
    <property type="entry name" value="zf-RING_UBOX"/>
    <property type="match status" value="1"/>
</dbReference>
<feature type="domain" description="RING-type" evidence="5">
    <location>
        <begin position="59"/>
        <end position="94"/>
    </location>
</feature>
<dbReference type="PROSITE" id="PS50089">
    <property type="entry name" value="ZF_RING_2"/>
    <property type="match status" value="2"/>
</dbReference>
<evidence type="ECO:0000259" key="6">
    <source>
        <dbReference type="PROSITE" id="PS51787"/>
    </source>
</evidence>
<evidence type="ECO:0000256" key="3">
    <source>
        <dbReference type="ARBA" id="ARBA00022833"/>
    </source>
</evidence>
<protein>
    <submittedName>
        <fullName evidence="8">LON peptidase N-terminal domain and RING finger protein 3</fullName>
    </submittedName>
</protein>
<dbReference type="SMART" id="SM00464">
    <property type="entry name" value="LON"/>
    <property type="match status" value="1"/>
</dbReference>
<dbReference type="InterPro" id="IPR001841">
    <property type="entry name" value="Znf_RING"/>
</dbReference>
<keyword evidence="1" id="KW-0479">Metal-binding</keyword>
<keyword evidence="7" id="KW-1185">Reference proteome</keyword>
<accession>A0ABM1N9S8</accession>
<dbReference type="SMART" id="SM00184">
    <property type="entry name" value="RING"/>
    <property type="match status" value="2"/>
</dbReference>
<feature type="domain" description="Lon N-terminal" evidence="6">
    <location>
        <begin position="303"/>
        <end position="515"/>
    </location>
</feature>
<dbReference type="CDD" id="cd16514">
    <property type="entry name" value="RING-HC_LONFs_rpt2"/>
    <property type="match status" value="1"/>
</dbReference>
<name>A0ABM1N9S8_NICVS</name>
<dbReference type="Proteomes" id="UP000695000">
    <property type="component" value="Unplaced"/>
</dbReference>
<proteinExistence type="predicted"/>
<dbReference type="SUPFAM" id="SSF88697">
    <property type="entry name" value="PUA domain-like"/>
    <property type="match status" value="1"/>
</dbReference>
<dbReference type="Pfam" id="PF13923">
    <property type="entry name" value="zf-C3HC4_2"/>
    <property type="match status" value="1"/>
</dbReference>
<gene>
    <name evidence="8" type="primary">LOC108567550</name>
</gene>
<reference evidence="8" key="1">
    <citation type="submission" date="2025-08" db="UniProtKB">
        <authorList>
            <consortium name="RefSeq"/>
        </authorList>
    </citation>
    <scope>IDENTIFICATION</scope>
    <source>
        <tissue evidence="8">Whole Larva</tissue>
    </source>
</reference>
<evidence type="ECO:0000256" key="1">
    <source>
        <dbReference type="ARBA" id="ARBA00022723"/>
    </source>
</evidence>
<evidence type="ECO:0000259" key="5">
    <source>
        <dbReference type="PROSITE" id="PS50089"/>
    </source>
</evidence>
<evidence type="ECO:0000313" key="8">
    <source>
        <dbReference type="RefSeq" id="XP_017783578.1"/>
    </source>
</evidence>
<dbReference type="GeneID" id="108567550"/>
<dbReference type="SUPFAM" id="SSF57850">
    <property type="entry name" value="RING/U-box"/>
    <property type="match status" value="2"/>
</dbReference>
<dbReference type="PANTHER" id="PTHR23327">
    <property type="entry name" value="RING FINGER PROTEIN 127"/>
    <property type="match status" value="1"/>
</dbReference>
<evidence type="ECO:0000256" key="2">
    <source>
        <dbReference type="ARBA" id="ARBA00022771"/>
    </source>
</evidence>
<dbReference type="RefSeq" id="XP_017783578.1">
    <property type="nucleotide sequence ID" value="XM_017928089.1"/>
</dbReference>
<dbReference type="InterPro" id="IPR046336">
    <property type="entry name" value="Lon_prtase_N_sf"/>
</dbReference>
<dbReference type="InterPro" id="IPR027370">
    <property type="entry name" value="Znf-RING_euk"/>
</dbReference>
<dbReference type="PANTHER" id="PTHR23327:SF42">
    <property type="entry name" value="LON PEPTIDASE N-TERMINAL DOMAIN AND RING FINGER PROTEIN C14F5.10C"/>
    <property type="match status" value="1"/>
</dbReference>
<dbReference type="Gene3D" id="2.30.130.40">
    <property type="entry name" value="LON domain-like"/>
    <property type="match status" value="1"/>
</dbReference>
<dbReference type="Gene3D" id="3.30.40.10">
    <property type="entry name" value="Zinc/RING finger domain, C3HC4 (zinc finger)"/>
    <property type="match status" value="2"/>
</dbReference>
<dbReference type="InterPro" id="IPR017907">
    <property type="entry name" value="Znf_RING_CS"/>
</dbReference>
<sequence>MDELMVVGGAARRSVGRTSRMLRNASAQEKAVVAATTAALFEAAEAADAVYSGCDLFRCPLCRRTLSTPMTAECGHTFCVQCLDNMDMTCTICNVELGYLRAANVLVQDVVSKWRDLHKGYKSAVPGTADILGIEPRYCLRSRNAGLQTRSSPNHQHFDKLLRRLIQSHRKNRLHYLRKRRKADDNLSVCLSRTKEFRKILKNVEIVKERAVRVAWDHVTISVLECILCSRCLLDPVTTRCGHTFCRGCLARVIDHGWACPLCMAPLDPTEETRGTTLVIQEAIEFLLPEDYIERLAISNQEIQVLEKDSQPFQVPVFVCTNAFPSVACPLYVYEPRYRLLARRCLKSNTRRFAMAARNDNSEKFAPFGTVLEVRDAVHMRDGTSILTTVGVRRFRVLEKGELDGYDTATVEYIKDCDVSEEKLPELLDLHERVYSKAGKWVSSLAPKVLAEVETCIGEMPPLESDWYKLPDGPSWAWWLMPILPLSSKLQIGFLYTTDLEKRLKAIDKMLEHMKIKMRALKRTNSLRCTETVENSDSCRLSWLI</sequence>